<dbReference type="EMBL" id="BMAW01038114">
    <property type="protein sequence ID" value="GFU51073.1"/>
    <property type="molecule type" value="Genomic_DNA"/>
</dbReference>
<organism evidence="1 2">
    <name type="scientific">Nephila pilipes</name>
    <name type="common">Giant wood spider</name>
    <name type="synonym">Nephila maculata</name>
    <dbReference type="NCBI Taxonomy" id="299642"/>
    <lineage>
        <taxon>Eukaryota</taxon>
        <taxon>Metazoa</taxon>
        <taxon>Ecdysozoa</taxon>
        <taxon>Arthropoda</taxon>
        <taxon>Chelicerata</taxon>
        <taxon>Arachnida</taxon>
        <taxon>Araneae</taxon>
        <taxon>Araneomorphae</taxon>
        <taxon>Entelegynae</taxon>
        <taxon>Araneoidea</taxon>
        <taxon>Nephilidae</taxon>
        <taxon>Nephila</taxon>
    </lineage>
</organism>
<sequence length="150" mass="17447">MKDEETFEYVVFNYRRPNLTEFMDFFEQFRQHLNSWEPSEIVPIISYLESISAHVGQLLPNHDELDIPNFQRLVYGESGEFEDDAMQEAAERGYGAFLPAIWIEYGKPKLYLLARAHMGKLQTPDDGTLDQIVSDDTGSHLRGPLDQHYF</sequence>
<proteinExistence type="predicted"/>
<comment type="caution">
    <text evidence="1">The sequence shown here is derived from an EMBL/GenBank/DDBJ whole genome shotgun (WGS) entry which is preliminary data.</text>
</comment>
<evidence type="ECO:0000313" key="2">
    <source>
        <dbReference type="Proteomes" id="UP000887013"/>
    </source>
</evidence>
<dbReference type="Proteomes" id="UP000887013">
    <property type="component" value="Unassembled WGS sequence"/>
</dbReference>
<reference evidence="1" key="1">
    <citation type="submission" date="2020-08" db="EMBL/GenBank/DDBJ databases">
        <title>Multicomponent nature underlies the extraordinary mechanical properties of spider dragline silk.</title>
        <authorList>
            <person name="Kono N."/>
            <person name="Nakamura H."/>
            <person name="Mori M."/>
            <person name="Yoshida Y."/>
            <person name="Ohtoshi R."/>
            <person name="Malay A.D."/>
            <person name="Moran D.A.P."/>
            <person name="Tomita M."/>
            <person name="Numata K."/>
            <person name="Arakawa K."/>
        </authorList>
    </citation>
    <scope>NUCLEOTIDE SEQUENCE</scope>
</reference>
<accession>A0A8X6UQW2</accession>
<name>A0A8X6UQW2_NEPPI</name>
<gene>
    <name evidence="1" type="ORF">NPIL_29251</name>
</gene>
<protein>
    <submittedName>
        <fullName evidence="1">Uncharacterized protein</fullName>
    </submittedName>
</protein>
<keyword evidence="2" id="KW-1185">Reference proteome</keyword>
<evidence type="ECO:0000313" key="1">
    <source>
        <dbReference type="EMBL" id="GFU51073.1"/>
    </source>
</evidence>
<dbReference type="AlphaFoldDB" id="A0A8X6UQW2"/>